<dbReference type="Gene3D" id="2.40.128.150">
    <property type="entry name" value="Cysteine proteinases"/>
    <property type="match status" value="1"/>
</dbReference>
<evidence type="ECO:0000256" key="1">
    <source>
        <dbReference type="ARBA" id="ARBA00006547"/>
    </source>
</evidence>
<dbReference type="PRINTS" id="PR01543">
    <property type="entry name" value="ANATRNSFRASE"/>
</dbReference>
<gene>
    <name evidence="3" type="ORF">JOF56_011357</name>
</gene>
<dbReference type="Pfam" id="PF00797">
    <property type="entry name" value="Acetyltransf_2"/>
    <property type="match status" value="1"/>
</dbReference>
<sequence>MSDWGIEDLDLDAYLRRIGVTEPTLETLHAGHVRSIPFESLDVLRGNVPALDIASLQAKLVRRQRGGYCFEHNLLYAAALERLGITVSRLLGRPMLGGPQAAPRTHMIVVAHQDDQPYLTDVGWGGGCLLEPMPLREGTMQQGKWTFRLSRHDEIWVLASLISGEWRDLYGFLTDRQYPADFAMANFYTARWPESPFANRVIAQTSSPQTRQTLNGTELAVISPQDGYLEKRTLTKDEVLEVLATRFGIDLSDTERDEVAARI</sequence>
<evidence type="ECO:0000256" key="2">
    <source>
        <dbReference type="RuleBase" id="RU003452"/>
    </source>
</evidence>
<dbReference type="EMBL" id="JAGINW010000001">
    <property type="protein sequence ID" value="MBP2330972.1"/>
    <property type="molecule type" value="Genomic_DNA"/>
</dbReference>
<keyword evidence="3" id="KW-0012">Acyltransferase</keyword>
<dbReference type="RefSeq" id="WP_209647626.1">
    <property type="nucleotide sequence ID" value="NZ_JAGINW010000001.1"/>
</dbReference>
<accession>A0ABS4U2T8</accession>
<keyword evidence="3" id="KW-0808">Transferase</keyword>
<reference evidence="3 4" key="1">
    <citation type="submission" date="2021-03" db="EMBL/GenBank/DDBJ databases">
        <title>Sequencing the genomes of 1000 actinobacteria strains.</title>
        <authorList>
            <person name="Klenk H.-P."/>
        </authorList>
    </citation>
    <scope>NUCLEOTIDE SEQUENCE [LARGE SCALE GENOMIC DNA]</scope>
    <source>
        <strain evidence="3 4">DSM 46670</strain>
    </source>
</reference>
<keyword evidence="4" id="KW-1185">Reference proteome</keyword>
<dbReference type="Gene3D" id="3.30.2140.10">
    <property type="entry name" value="Arylamine N-acetyltransferase"/>
    <property type="match status" value="1"/>
</dbReference>
<dbReference type="EC" id="2.3.1.118" evidence="3"/>
<dbReference type="InterPro" id="IPR038765">
    <property type="entry name" value="Papain-like_cys_pep_sf"/>
</dbReference>
<comment type="similarity">
    <text evidence="1 2">Belongs to the arylamine N-acetyltransferase family.</text>
</comment>
<comment type="caution">
    <text evidence="3">The sequence shown here is derived from an EMBL/GenBank/DDBJ whole genome shotgun (WGS) entry which is preliminary data.</text>
</comment>
<evidence type="ECO:0000313" key="3">
    <source>
        <dbReference type="EMBL" id="MBP2330972.1"/>
    </source>
</evidence>
<proteinExistence type="inferred from homology"/>
<dbReference type="PANTHER" id="PTHR11786:SF0">
    <property type="entry name" value="ARYLAMINE N-ACETYLTRANSFERASE 4-RELATED"/>
    <property type="match status" value="1"/>
</dbReference>
<dbReference type="PANTHER" id="PTHR11786">
    <property type="entry name" value="N-HYDROXYARYLAMINE O-ACETYLTRANSFERASE"/>
    <property type="match status" value="1"/>
</dbReference>
<dbReference type="InterPro" id="IPR001447">
    <property type="entry name" value="Arylamine_N-AcTrfase"/>
</dbReference>
<dbReference type="GO" id="GO:0046990">
    <property type="term" value="F:N-hydroxyarylamine O-acetyltransferase activity"/>
    <property type="evidence" value="ECO:0007669"/>
    <property type="project" value="UniProtKB-EC"/>
</dbReference>
<evidence type="ECO:0000313" key="4">
    <source>
        <dbReference type="Proteomes" id="UP001519332"/>
    </source>
</evidence>
<dbReference type="Proteomes" id="UP001519332">
    <property type="component" value="Unassembled WGS sequence"/>
</dbReference>
<protein>
    <submittedName>
        <fullName evidence="3">N-hydroxyarylamine O-acetyltransferase</fullName>
        <ecNumber evidence="3">2.3.1.118</ecNumber>
    </submittedName>
</protein>
<organism evidence="3 4">
    <name type="scientific">Kibdelosporangium banguiense</name>
    <dbReference type="NCBI Taxonomy" id="1365924"/>
    <lineage>
        <taxon>Bacteria</taxon>
        <taxon>Bacillati</taxon>
        <taxon>Actinomycetota</taxon>
        <taxon>Actinomycetes</taxon>
        <taxon>Pseudonocardiales</taxon>
        <taxon>Pseudonocardiaceae</taxon>
        <taxon>Kibdelosporangium</taxon>
    </lineage>
</organism>
<name>A0ABS4U2T8_9PSEU</name>
<dbReference type="SUPFAM" id="SSF54001">
    <property type="entry name" value="Cysteine proteinases"/>
    <property type="match status" value="1"/>
</dbReference>